<dbReference type="Gene3D" id="3.40.50.1950">
    <property type="entry name" value="Flavin prenyltransferase-like"/>
    <property type="match status" value="1"/>
</dbReference>
<feature type="region of interest" description="Disordered" evidence="3">
    <location>
        <begin position="327"/>
        <end position="360"/>
    </location>
</feature>
<sequence length="851" mass="84214">MDASVRARLQRRALGSGAGGGGPRVCLCACGSVAAVKVPALAAALLAAGCGVDVVLTAAARHFVENVEYGGRRGGAVLRALQEVHAERIDVWLDEDEWRGYASVGVDAVLHVELAASCDALLFAPLDANTLAKAALGLADNLATCVLRAWPYDLLPDDVDGARALKPVVAAPAMNTVMWRQRITREHVDTLCSRGAAIVPPVAKKLACGATGHGAMAAPEDIVTAVLTALAERGTRVCADVGASAIGGGGDGGGDDGDDGGGDGGAHGARARGGGRSARGSGGARAGAGARGADGASAAESDSADATEPIASGTHALLLARACAAYPTPPRRTRSRAGASVPRGGPGSGDAMAGASEDGDGEFAPVAAGLRACRTTAAAATAAAPAAGRGAAHVGDGGTGDGGGGGGVGGGSPPSRKRGRVGETVVADAVALLAMRNALPPRSPRPSRGRSPPPTPPTPPTPRAPTVSSACASAAIGVTTRLVNDAWASTGLSLPPGLLVPPLRQPAPGCACPSYAQQIVDAFERAVMIDGRAYAPLREWTALRKRAVGKLSKEEASQSKPQLLYRCQQYIYLCHAFGATPFCASRLAQLATGPTQMARHAHALGAAVKRAHESWFDAAVRAFNERRELGIDGGSGGGTPRPPSAPQSPRLCPAAAPPLVVAGAGAGTGVGVGAWRSVDCGASGGSEQHGGGCAVPSPRWGAARHRQQAPPPLYATASLQPDAPCALPPPTLLWGARVPRGAGMAAGTVPLALRTCTVIPWCGMGGGGGGGYAGSCCGSYDGGRTPPALAVGFGAHRAPAARADCADGADGADGVNGARGVSARGGASGSMLGAAIGAARPATLPRPPAPT</sequence>
<feature type="region of interest" description="Disordered" evidence="3">
    <location>
        <begin position="245"/>
        <end position="306"/>
    </location>
</feature>
<feature type="compositionally biased region" description="Pro residues" evidence="3">
    <location>
        <begin position="451"/>
        <end position="463"/>
    </location>
</feature>
<reference evidence="5" key="1">
    <citation type="submission" date="2021-05" db="EMBL/GenBank/DDBJ databases">
        <title>The genome of the haptophyte Pavlova lutheri (Diacronema luteri, Pavlovales) - a model for lipid biosynthesis in eukaryotic algae.</title>
        <authorList>
            <person name="Hulatt C.J."/>
            <person name="Posewitz M.C."/>
        </authorList>
    </citation>
    <scope>NUCLEOTIDE SEQUENCE</scope>
    <source>
        <strain evidence="5">NIVA-4/92</strain>
    </source>
</reference>
<name>A0A8J6CIG5_DIALT</name>
<keyword evidence="6" id="KW-1185">Reference proteome</keyword>
<dbReference type="InterPro" id="IPR036551">
    <property type="entry name" value="Flavin_trans-like"/>
</dbReference>
<feature type="domain" description="Flavoprotein" evidence="4">
    <location>
        <begin position="24"/>
        <end position="229"/>
    </location>
</feature>
<dbReference type="Pfam" id="PF02441">
    <property type="entry name" value="Flavoprotein"/>
    <property type="match status" value="1"/>
</dbReference>
<dbReference type="OrthoDB" id="1532798at2759"/>
<feature type="region of interest" description="Disordered" evidence="3">
    <location>
        <begin position="629"/>
        <end position="650"/>
    </location>
</feature>
<feature type="compositionally biased region" description="Low complexity" evidence="3">
    <location>
        <begin position="293"/>
        <end position="306"/>
    </location>
</feature>
<proteinExistence type="inferred from homology"/>
<feature type="region of interest" description="Disordered" evidence="3">
    <location>
        <begin position="384"/>
        <end position="422"/>
    </location>
</feature>
<evidence type="ECO:0000313" key="6">
    <source>
        <dbReference type="Proteomes" id="UP000751190"/>
    </source>
</evidence>
<accession>A0A8J6CIG5</accession>
<dbReference type="GO" id="GO:0071513">
    <property type="term" value="C:phosphopantothenoylcysteine decarboxylase complex"/>
    <property type="evidence" value="ECO:0007669"/>
    <property type="project" value="TreeGrafter"/>
</dbReference>
<comment type="similarity">
    <text evidence="2">Belongs to the HFCD (homooligomeric flavin containing Cys decarboxylase) superfamily.</text>
</comment>
<dbReference type="GO" id="GO:0015937">
    <property type="term" value="P:coenzyme A biosynthetic process"/>
    <property type="evidence" value="ECO:0007669"/>
    <property type="project" value="UniProtKB-KW"/>
</dbReference>
<dbReference type="PANTHER" id="PTHR14359">
    <property type="entry name" value="HOMO-OLIGOMERIC FLAVIN CONTAINING CYS DECARBOXYLASE FAMILY"/>
    <property type="match status" value="1"/>
</dbReference>
<feature type="region of interest" description="Disordered" evidence="3">
    <location>
        <begin position="435"/>
        <end position="468"/>
    </location>
</feature>
<comment type="caution">
    <text evidence="5">The sequence shown here is derived from an EMBL/GenBank/DDBJ whole genome shotgun (WGS) entry which is preliminary data.</text>
</comment>
<dbReference type="SUPFAM" id="SSF52507">
    <property type="entry name" value="Homo-oligomeric flavin-containing Cys decarboxylases, HFCD"/>
    <property type="match status" value="1"/>
</dbReference>
<evidence type="ECO:0000256" key="2">
    <source>
        <dbReference type="ARBA" id="ARBA00038350"/>
    </source>
</evidence>
<feature type="compositionally biased region" description="Gly residues" evidence="3">
    <location>
        <begin position="262"/>
        <end position="292"/>
    </location>
</feature>
<evidence type="ECO:0000256" key="3">
    <source>
        <dbReference type="SAM" id="MobiDB-lite"/>
    </source>
</evidence>
<evidence type="ECO:0000256" key="1">
    <source>
        <dbReference type="ARBA" id="ARBA00022993"/>
    </source>
</evidence>
<gene>
    <name evidence="5" type="ORF">KFE25_007306</name>
</gene>
<keyword evidence="1" id="KW-0173">Coenzyme A biosynthesis</keyword>
<dbReference type="EMBL" id="JAGTXO010000003">
    <property type="protein sequence ID" value="KAG8468788.1"/>
    <property type="molecule type" value="Genomic_DNA"/>
</dbReference>
<dbReference type="PANTHER" id="PTHR14359:SF6">
    <property type="entry name" value="PHOSPHOPANTOTHENOYLCYSTEINE DECARBOXYLASE"/>
    <property type="match status" value="1"/>
</dbReference>
<dbReference type="AlphaFoldDB" id="A0A8J6CIG5"/>
<protein>
    <recommendedName>
        <fullName evidence="4">Flavoprotein domain-containing protein</fullName>
    </recommendedName>
</protein>
<dbReference type="GO" id="GO:0010181">
    <property type="term" value="F:FMN binding"/>
    <property type="evidence" value="ECO:0007669"/>
    <property type="project" value="TreeGrafter"/>
</dbReference>
<feature type="compositionally biased region" description="Low complexity" evidence="3">
    <location>
        <begin position="384"/>
        <end position="394"/>
    </location>
</feature>
<feature type="compositionally biased region" description="Gly residues" evidence="3">
    <location>
        <begin position="395"/>
        <end position="412"/>
    </location>
</feature>
<organism evidence="5 6">
    <name type="scientific">Diacronema lutheri</name>
    <name type="common">Unicellular marine alga</name>
    <name type="synonym">Monochrysis lutheri</name>
    <dbReference type="NCBI Taxonomy" id="2081491"/>
    <lineage>
        <taxon>Eukaryota</taxon>
        <taxon>Haptista</taxon>
        <taxon>Haptophyta</taxon>
        <taxon>Pavlovophyceae</taxon>
        <taxon>Pavlovales</taxon>
        <taxon>Pavlovaceae</taxon>
        <taxon>Diacronema</taxon>
    </lineage>
</organism>
<evidence type="ECO:0000313" key="5">
    <source>
        <dbReference type="EMBL" id="KAG8468788.1"/>
    </source>
</evidence>
<dbReference type="GO" id="GO:0004633">
    <property type="term" value="F:phosphopantothenoylcysteine decarboxylase activity"/>
    <property type="evidence" value="ECO:0007669"/>
    <property type="project" value="TreeGrafter"/>
</dbReference>
<dbReference type="Proteomes" id="UP000751190">
    <property type="component" value="Unassembled WGS sequence"/>
</dbReference>
<dbReference type="InterPro" id="IPR003382">
    <property type="entry name" value="Flavoprotein"/>
</dbReference>
<evidence type="ECO:0000259" key="4">
    <source>
        <dbReference type="Pfam" id="PF02441"/>
    </source>
</evidence>